<dbReference type="GeneID" id="118419338"/>
<feature type="domain" description="Sushi" evidence="5">
    <location>
        <begin position="9"/>
        <end position="71"/>
    </location>
</feature>
<dbReference type="KEGG" id="bfo:118419338"/>
<dbReference type="InterPro" id="IPR035976">
    <property type="entry name" value="Sushi/SCR/CCP_sf"/>
</dbReference>
<dbReference type="CDD" id="cd01450">
    <property type="entry name" value="vWFA_subfamily_ECM"/>
    <property type="match status" value="1"/>
</dbReference>
<evidence type="ECO:0000256" key="2">
    <source>
        <dbReference type="ARBA" id="ARBA00023157"/>
    </source>
</evidence>
<dbReference type="GO" id="GO:0007155">
    <property type="term" value="P:cell adhesion"/>
    <property type="evidence" value="ECO:0007669"/>
    <property type="project" value="InterPro"/>
</dbReference>
<reference evidence="7" key="2">
    <citation type="submission" date="2025-08" db="UniProtKB">
        <authorList>
            <consortium name="RefSeq"/>
        </authorList>
    </citation>
    <scope>IDENTIFICATION</scope>
    <source>
        <strain evidence="7">S238N-H82</strain>
        <tissue evidence="7">Testes</tissue>
    </source>
</reference>
<dbReference type="PANTHER" id="PTHR46748:SF1">
    <property type="entry name" value="IGGFC-BINDING PROTEIN N-TERMINAL DOMAIN-CONTAINING PROTEIN"/>
    <property type="match status" value="1"/>
</dbReference>
<keyword evidence="6" id="KW-1185">Reference proteome</keyword>
<evidence type="ECO:0000256" key="3">
    <source>
        <dbReference type="PROSITE-ProRule" id="PRU00302"/>
    </source>
</evidence>
<dbReference type="SMART" id="SM00032">
    <property type="entry name" value="CCP"/>
    <property type="match status" value="3"/>
</dbReference>
<organism evidence="6 7">
    <name type="scientific">Branchiostoma floridae</name>
    <name type="common">Florida lancelet</name>
    <name type="synonym">Amphioxus</name>
    <dbReference type="NCBI Taxonomy" id="7739"/>
    <lineage>
        <taxon>Eukaryota</taxon>
        <taxon>Metazoa</taxon>
        <taxon>Chordata</taxon>
        <taxon>Cephalochordata</taxon>
        <taxon>Leptocardii</taxon>
        <taxon>Amphioxiformes</taxon>
        <taxon>Branchiostomatidae</taxon>
        <taxon>Branchiostoma</taxon>
    </lineage>
</organism>
<feature type="disulfide bond" evidence="3">
    <location>
        <begin position="163"/>
        <end position="190"/>
    </location>
</feature>
<evidence type="ECO:0000313" key="7">
    <source>
        <dbReference type="RefSeq" id="XP_035681594.1"/>
    </source>
</evidence>
<dbReference type="Pfam" id="PF00092">
    <property type="entry name" value="VWA"/>
    <property type="match status" value="1"/>
</dbReference>
<sequence length="379" mass="40328">MCYDYTAAVKCPDLSNPPYGNVTCDSGSNFRYPEACNFSCDPGYQLTPTSSSVRHCQADATWSGNDAECIGVRCPDLSRPTNGRMSCDNGSSFRHPETCTFTCNHGYRLTTGSNSISRTCRADGTWSGSTARCIVECPSLASPQNGGMTCTNRLENGRCTFTCNHGYHLQGSSEVVCGADGQWRGTPPSCAACDSAADIIFSIDVSGSVSGQFDTVRSFIYGVVNYLTIGGSHASVGVIKFAGSNANRCISLTDYNNKNDLLARIGSLDMSLGSTVGSVAGLSVMRTEFSTSGRPAARKIGIVLTDGRDTSSSDDVIWDAETLRNEGTTIFSVGVANIKRETLENMASRPVNENVFTAASFASLQSIVDSLRPKIWCGP</sequence>
<feature type="domain" description="VWFA" evidence="4">
    <location>
        <begin position="198"/>
        <end position="371"/>
    </location>
</feature>
<gene>
    <name evidence="7" type="primary">LOC118419338</name>
</gene>
<reference evidence="6" key="1">
    <citation type="journal article" date="2020" name="Nat. Ecol. Evol.">
        <title>Deeply conserved synteny resolves early events in vertebrate evolution.</title>
        <authorList>
            <person name="Simakov O."/>
            <person name="Marletaz F."/>
            <person name="Yue J.X."/>
            <person name="O'Connell B."/>
            <person name="Jenkins J."/>
            <person name="Brandt A."/>
            <person name="Calef R."/>
            <person name="Tung C.H."/>
            <person name="Huang T.K."/>
            <person name="Schmutz J."/>
            <person name="Satoh N."/>
            <person name="Yu J.K."/>
            <person name="Putnam N.H."/>
            <person name="Green R.E."/>
            <person name="Rokhsar D.S."/>
        </authorList>
    </citation>
    <scope>NUCLEOTIDE SEQUENCE [LARGE SCALE GENOMIC DNA]</scope>
    <source>
        <strain evidence="6">S238N-H82</strain>
    </source>
</reference>
<evidence type="ECO:0000256" key="1">
    <source>
        <dbReference type="ARBA" id="ARBA00022837"/>
    </source>
</evidence>
<dbReference type="PANTHER" id="PTHR46748">
    <property type="entry name" value="LRRNT DOMAIN-CONTAINING PROTEIN"/>
    <property type="match status" value="1"/>
</dbReference>
<dbReference type="Gene3D" id="2.10.70.10">
    <property type="entry name" value="Complement Module, domain 1"/>
    <property type="match status" value="3"/>
</dbReference>
<keyword evidence="2 3" id="KW-1015">Disulfide bond</keyword>
<dbReference type="Proteomes" id="UP000001554">
    <property type="component" value="Chromosome 7"/>
</dbReference>
<dbReference type="OrthoDB" id="441660at2759"/>
<dbReference type="CDD" id="cd00033">
    <property type="entry name" value="CCP"/>
    <property type="match status" value="3"/>
</dbReference>
<name>A0A9J7LEW8_BRAFL</name>
<dbReference type="OMA" id="CIVECPS"/>
<dbReference type="GO" id="GO:0016020">
    <property type="term" value="C:membrane"/>
    <property type="evidence" value="ECO:0007669"/>
    <property type="project" value="InterPro"/>
</dbReference>
<evidence type="ECO:0000313" key="6">
    <source>
        <dbReference type="Proteomes" id="UP000001554"/>
    </source>
</evidence>
<feature type="domain" description="Sushi" evidence="5">
    <location>
        <begin position="72"/>
        <end position="135"/>
    </location>
</feature>
<protein>
    <submittedName>
        <fullName evidence="7">E-selectin-like</fullName>
    </submittedName>
</protein>
<dbReference type="PRINTS" id="PR00343">
    <property type="entry name" value="SELECTIN"/>
</dbReference>
<dbReference type="SUPFAM" id="SSF53300">
    <property type="entry name" value="vWA-like"/>
    <property type="match status" value="1"/>
</dbReference>
<keyword evidence="3" id="KW-0768">Sushi</keyword>
<dbReference type="InterPro" id="IPR002396">
    <property type="entry name" value="Selectin_superfamily"/>
</dbReference>
<dbReference type="PROSITE" id="PS50923">
    <property type="entry name" value="SUSHI"/>
    <property type="match status" value="3"/>
</dbReference>
<dbReference type="SMART" id="SM00327">
    <property type="entry name" value="VWA"/>
    <property type="match status" value="1"/>
</dbReference>
<dbReference type="AlphaFoldDB" id="A0A9J7LEW8"/>
<dbReference type="SUPFAM" id="SSF57535">
    <property type="entry name" value="Complement control module/SCR domain"/>
    <property type="match status" value="3"/>
</dbReference>
<accession>A0A9J7LEW8</accession>
<dbReference type="RefSeq" id="XP_035681594.1">
    <property type="nucleotide sequence ID" value="XM_035825701.1"/>
</dbReference>
<dbReference type="InterPro" id="IPR036465">
    <property type="entry name" value="vWFA_dom_sf"/>
</dbReference>
<feature type="domain" description="Sushi" evidence="5">
    <location>
        <begin position="138"/>
        <end position="192"/>
    </location>
</feature>
<dbReference type="InterPro" id="IPR000436">
    <property type="entry name" value="Sushi_SCR_CCP_dom"/>
</dbReference>
<evidence type="ECO:0000259" key="4">
    <source>
        <dbReference type="PROSITE" id="PS50234"/>
    </source>
</evidence>
<evidence type="ECO:0000259" key="5">
    <source>
        <dbReference type="PROSITE" id="PS50923"/>
    </source>
</evidence>
<keyword evidence="1" id="KW-0106">Calcium</keyword>
<comment type="caution">
    <text evidence="3">Lacks conserved residue(s) required for the propagation of feature annotation.</text>
</comment>
<dbReference type="InterPro" id="IPR002035">
    <property type="entry name" value="VWF_A"/>
</dbReference>
<dbReference type="Pfam" id="PF00084">
    <property type="entry name" value="Sushi"/>
    <property type="match status" value="3"/>
</dbReference>
<dbReference type="PROSITE" id="PS50234">
    <property type="entry name" value="VWFA"/>
    <property type="match status" value="1"/>
</dbReference>
<proteinExistence type="predicted"/>
<dbReference type="Gene3D" id="3.40.50.410">
    <property type="entry name" value="von Willebrand factor, type A domain"/>
    <property type="match status" value="1"/>
</dbReference>